<dbReference type="InterPro" id="IPR028978">
    <property type="entry name" value="Chorismate_lyase_/UTRA_dom_sf"/>
</dbReference>
<accession>A0ABU0HBY5</accession>
<sequence>MNELVLAPERLAGEEGGPLYMRLQTMIRGAIMEGRLVPNDALPAEREMAASLHVSRVTVRKAIQGLVAEGVLRQRHGSGTFVSSGVGRVEQPLSRLTSFTEDMRSRGLIPTASWLERSIGMPTSAEAMILGLSPAERVARFNRLRLADNEPMAIERAVVPARILPDPLVVENSLYDALAAVGMRPVRAVQRLNAENVGGADAAMLGLAPGSAALSIERISYLPDGRVVEFTRSHYRGDAYDFVAELNLS</sequence>
<evidence type="ECO:0000313" key="6">
    <source>
        <dbReference type="Proteomes" id="UP001241603"/>
    </source>
</evidence>
<protein>
    <submittedName>
        <fullName evidence="5">GntR family transcriptional regulator</fullName>
    </submittedName>
</protein>
<gene>
    <name evidence="5" type="ORF">QO014_004225</name>
</gene>
<keyword evidence="1" id="KW-0805">Transcription regulation</keyword>
<evidence type="ECO:0000256" key="2">
    <source>
        <dbReference type="ARBA" id="ARBA00023125"/>
    </source>
</evidence>
<keyword evidence="3" id="KW-0804">Transcription</keyword>
<dbReference type="Pfam" id="PF00392">
    <property type="entry name" value="GntR"/>
    <property type="match status" value="1"/>
</dbReference>
<proteinExistence type="predicted"/>
<evidence type="ECO:0000259" key="4">
    <source>
        <dbReference type="PROSITE" id="PS50949"/>
    </source>
</evidence>
<dbReference type="SMART" id="SM00866">
    <property type="entry name" value="UTRA"/>
    <property type="match status" value="1"/>
</dbReference>
<dbReference type="PANTHER" id="PTHR44846:SF1">
    <property type="entry name" value="MANNOSYL-D-GLYCERATE TRANSPORT_METABOLISM SYSTEM REPRESSOR MNGR-RELATED"/>
    <property type="match status" value="1"/>
</dbReference>
<dbReference type="Proteomes" id="UP001241603">
    <property type="component" value="Unassembled WGS sequence"/>
</dbReference>
<dbReference type="SMART" id="SM00345">
    <property type="entry name" value="HTH_GNTR"/>
    <property type="match status" value="1"/>
</dbReference>
<dbReference type="PROSITE" id="PS50949">
    <property type="entry name" value="HTH_GNTR"/>
    <property type="match status" value="1"/>
</dbReference>
<dbReference type="InterPro" id="IPR011663">
    <property type="entry name" value="UTRA"/>
</dbReference>
<dbReference type="SUPFAM" id="SSF46785">
    <property type="entry name" value="Winged helix' DNA-binding domain"/>
    <property type="match status" value="1"/>
</dbReference>
<keyword evidence="6" id="KW-1185">Reference proteome</keyword>
<name>A0ABU0HBY5_9HYPH</name>
<dbReference type="Pfam" id="PF07702">
    <property type="entry name" value="UTRA"/>
    <property type="match status" value="1"/>
</dbReference>
<dbReference type="InterPro" id="IPR036390">
    <property type="entry name" value="WH_DNA-bd_sf"/>
</dbReference>
<evidence type="ECO:0000256" key="3">
    <source>
        <dbReference type="ARBA" id="ARBA00023163"/>
    </source>
</evidence>
<dbReference type="InterPro" id="IPR050679">
    <property type="entry name" value="Bact_HTH_transcr_reg"/>
</dbReference>
<evidence type="ECO:0000313" key="5">
    <source>
        <dbReference type="EMBL" id="MDQ0439819.1"/>
    </source>
</evidence>
<keyword evidence="2" id="KW-0238">DNA-binding</keyword>
<dbReference type="InterPro" id="IPR036388">
    <property type="entry name" value="WH-like_DNA-bd_sf"/>
</dbReference>
<dbReference type="PRINTS" id="PR00035">
    <property type="entry name" value="HTHGNTR"/>
</dbReference>
<dbReference type="EMBL" id="JAUSVO010000006">
    <property type="protein sequence ID" value="MDQ0439819.1"/>
    <property type="molecule type" value="Genomic_DNA"/>
</dbReference>
<dbReference type="SUPFAM" id="SSF64288">
    <property type="entry name" value="Chorismate lyase-like"/>
    <property type="match status" value="1"/>
</dbReference>
<reference evidence="5 6" key="1">
    <citation type="submission" date="2023-07" db="EMBL/GenBank/DDBJ databases">
        <title>Genomic Encyclopedia of Type Strains, Phase IV (KMG-IV): sequencing the most valuable type-strain genomes for metagenomic binning, comparative biology and taxonomic classification.</title>
        <authorList>
            <person name="Goeker M."/>
        </authorList>
    </citation>
    <scope>NUCLEOTIDE SEQUENCE [LARGE SCALE GENOMIC DNA]</scope>
    <source>
        <strain evidence="5 6">B6-8</strain>
    </source>
</reference>
<dbReference type="CDD" id="cd07377">
    <property type="entry name" value="WHTH_GntR"/>
    <property type="match status" value="1"/>
</dbReference>
<dbReference type="Gene3D" id="1.10.10.10">
    <property type="entry name" value="Winged helix-like DNA-binding domain superfamily/Winged helix DNA-binding domain"/>
    <property type="match status" value="1"/>
</dbReference>
<dbReference type="RefSeq" id="WP_266350703.1">
    <property type="nucleotide sequence ID" value="NZ_JAPKNG010000006.1"/>
</dbReference>
<comment type="caution">
    <text evidence="5">The sequence shown here is derived from an EMBL/GenBank/DDBJ whole genome shotgun (WGS) entry which is preliminary data.</text>
</comment>
<organism evidence="5 6">
    <name type="scientific">Kaistia dalseonensis</name>
    <dbReference type="NCBI Taxonomy" id="410840"/>
    <lineage>
        <taxon>Bacteria</taxon>
        <taxon>Pseudomonadati</taxon>
        <taxon>Pseudomonadota</taxon>
        <taxon>Alphaproteobacteria</taxon>
        <taxon>Hyphomicrobiales</taxon>
        <taxon>Kaistiaceae</taxon>
        <taxon>Kaistia</taxon>
    </lineage>
</organism>
<evidence type="ECO:0000256" key="1">
    <source>
        <dbReference type="ARBA" id="ARBA00023015"/>
    </source>
</evidence>
<dbReference type="Gene3D" id="3.40.1410.10">
    <property type="entry name" value="Chorismate lyase-like"/>
    <property type="match status" value="1"/>
</dbReference>
<dbReference type="PANTHER" id="PTHR44846">
    <property type="entry name" value="MANNOSYL-D-GLYCERATE TRANSPORT/METABOLISM SYSTEM REPRESSOR MNGR-RELATED"/>
    <property type="match status" value="1"/>
</dbReference>
<feature type="domain" description="HTH gntR-type" evidence="4">
    <location>
        <begin position="17"/>
        <end position="85"/>
    </location>
</feature>
<dbReference type="InterPro" id="IPR000524">
    <property type="entry name" value="Tscrpt_reg_HTH_GntR"/>
</dbReference>